<comment type="caution">
    <text evidence="1">The sequence shown here is derived from an EMBL/GenBank/DDBJ whole genome shotgun (WGS) entry which is preliminary data.</text>
</comment>
<name>A0AAV2AAD5_9ARAC</name>
<proteinExistence type="predicted"/>
<dbReference type="AlphaFoldDB" id="A0AAV2AAD5"/>
<gene>
    <name evidence="1" type="ORF">LARSCL_LOCUS11277</name>
</gene>
<dbReference type="Proteomes" id="UP001497382">
    <property type="component" value="Unassembled WGS sequence"/>
</dbReference>
<accession>A0AAV2AAD5</accession>
<reference evidence="1 2" key="1">
    <citation type="submission" date="2024-04" db="EMBL/GenBank/DDBJ databases">
        <authorList>
            <person name="Rising A."/>
            <person name="Reimegard J."/>
            <person name="Sonavane S."/>
            <person name="Akerstrom W."/>
            <person name="Nylinder S."/>
            <person name="Hedman E."/>
            <person name="Kallberg Y."/>
        </authorList>
    </citation>
    <scope>NUCLEOTIDE SEQUENCE [LARGE SCALE GENOMIC DNA]</scope>
</reference>
<organism evidence="1 2">
    <name type="scientific">Larinioides sclopetarius</name>
    <dbReference type="NCBI Taxonomy" id="280406"/>
    <lineage>
        <taxon>Eukaryota</taxon>
        <taxon>Metazoa</taxon>
        <taxon>Ecdysozoa</taxon>
        <taxon>Arthropoda</taxon>
        <taxon>Chelicerata</taxon>
        <taxon>Arachnida</taxon>
        <taxon>Araneae</taxon>
        <taxon>Araneomorphae</taxon>
        <taxon>Entelegynae</taxon>
        <taxon>Araneoidea</taxon>
        <taxon>Araneidae</taxon>
        <taxon>Larinioides</taxon>
    </lineage>
</organism>
<dbReference type="EMBL" id="CAXIEN010000138">
    <property type="protein sequence ID" value="CAL1280931.1"/>
    <property type="molecule type" value="Genomic_DNA"/>
</dbReference>
<evidence type="ECO:0000313" key="1">
    <source>
        <dbReference type="EMBL" id="CAL1280931.1"/>
    </source>
</evidence>
<evidence type="ECO:0000313" key="2">
    <source>
        <dbReference type="Proteomes" id="UP001497382"/>
    </source>
</evidence>
<protein>
    <submittedName>
        <fullName evidence="1">Uncharacterized protein</fullName>
    </submittedName>
</protein>
<sequence length="161" mass="18498">MEKNSHLLSLSKRLSINHGEHATFTIDMSFDIDVSIENPSNPAKSETQDSEERSVCVINKKEGNSDKNNHANEPDLVKNHLHNSRESLYSFLDIFGSAPSSVELHNVHVKIDLLERSRMMLLATLVANRKMFNTFKRKLFSDNRICKIERIILFLVSYRTP</sequence>
<keyword evidence="2" id="KW-1185">Reference proteome</keyword>